<dbReference type="PROSITE" id="PS51724">
    <property type="entry name" value="SPOR"/>
    <property type="match status" value="1"/>
</dbReference>
<dbReference type="Gene3D" id="3.30.70.1070">
    <property type="entry name" value="Sporulation related repeat"/>
    <property type="match status" value="1"/>
</dbReference>
<dbReference type="SUPFAM" id="SSF110997">
    <property type="entry name" value="Sporulation related repeat"/>
    <property type="match status" value="1"/>
</dbReference>
<dbReference type="InterPro" id="IPR007730">
    <property type="entry name" value="SPOR-like_dom"/>
</dbReference>
<organism evidence="2 3">
    <name type="scientific">Psychroflexus salis</name>
    <dbReference type="NCBI Taxonomy" id="1526574"/>
    <lineage>
        <taxon>Bacteria</taxon>
        <taxon>Pseudomonadati</taxon>
        <taxon>Bacteroidota</taxon>
        <taxon>Flavobacteriia</taxon>
        <taxon>Flavobacteriales</taxon>
        <taxon>Flavobacteriaceae</taxon>
        <taxon>Psychroflexus</taxon>
    </lineage>
</organism>
<dbReference type="Proteomes" id="UP000599688">
    <property type="component" value="Unassembled WGS sequence"/>
</dbReference>
<dbReference type="RefSeq" id="WP_188406072.1">
    <property type="nucleotide sequence ID" value="NZ_BMGL01000007.1"/>
</dbReference>
<gene>
    <name evidence="2" type="ORF">GCM10010831_13590</name>
</gene>
<evidence type="ECO:0000259" key="1">
    <source>
        <dbReference type="PROSITE" id="PS51724"/>
    </source>
</evidence>
<dbReference type="Pfam" id="PF05036">
    <property type="entry name" value="SPOR"/>
    <property type="match status" value="1"/>
</dbReference>
<feature type="domain" description="SPOR" evidence="1">
    <location>
        <begin position="234"/>
        <end position="311"/>
    </location>
</feature>
<proteinExistence type="predicted"/>
<name>A0A916ZTI5_9FLAO</name>
<dbReference type="InterPro" id="IPR041268">
    <property type="entry name" value="HU-CCDC81_bac_2"/>
</dbReference>
<evidence type="ECO:0000313" key="3">
    <source>
        <dbReference type="Proteomes" id="UP000599688"/>
    </source>
</evidence>
<reference evidence="2 3" key="1">
    <citation type="journal article" date="2014" name="Int. J. Syst. Evol. Microbiol.">
        <title>Complete genome sequence of Corynebacterium casei LMG S-19264T (=DSM 44701T), isolated from a smear-ripened cheese.</title>
        <authorList>
            <consortium name="US DOE Joint Genome Institute (JGI-PGF)"/>
            <person name="Walter F."/>
            <person name="Albersmeier A."/>
            <person name="Kalinowski J."/>
            <person name="Ruckert C."/>
        </authorList>
    </citation>
    <scope>NUCLEOTIDE SEQUENCE [LARGE SCALE GENOMIC DNA]</scope>
    <source>
        <strain evidence="2 3">CGMCC 1.12925</strain>
    </source>
</reference>
<dbReference type="InterPro" id="IPR040495">
    <property type="entry name" value="HU-CCDC81_bac_1"/>
</dbReference>
<sequence>MNISLHIKALLYRHDCVVVPGFGAFLAQYHSAKVDAENHLFFPPSRKITFNAQLKNNDGLLIKHLEQEEALNYAEAQKAIHQYVDDINLALTNENKLQFKGIGTFIYQNNEQLVFQPEENNFLLSSFGLTNFKNEALSRDLPKQQNETQPTKLIPFIEKEKSPPNYLKYAAVGLISLGLASAFGLNWYTTKVEKHNLYVQKQAQQEVQNTIENAVFSITEPLPTLQIKKAAKIIESEKHMHIIAGAFREEANALKKLEQLQQQGFDARLVGKNKYGLHQVAFSSYANVDEAKLALREIKNNQLPSAWLLID</sequence>
<protein>
    <recommendedName>
        <fullName evidence="1">SPOR domain-containing protein</fullName>
    </recommendedName>
</protein>
<dbReference type="AlphaFoldDB" id="A0A916ZTI5"/>
<accession>A0A916ZTI5</accession>
<dbReference type="Pfam" id="PF18175">
    <property type="entry name" value="HU-CCDC81_bac_2"/>
    <property type="match status" value="1"/>
</dbReference>
<evidence type="ECO:0000313" key="2">
    <source>
        <dbReference type="EMBL" id="GGE13498.1"/>
    </source>
</evidence>
<dbReference type="InterPro" id="IPR036680">
    <property type="entry name" value="SPOR-like_sf"/>
</dbReference>
<dbReference type="Pfam" id="PF18174">
    <property type="entry name" value="HU-CCDC81_bac_1"/>
    <property type="match status" value="1"/>
</dbReference>
<dbReference type="GO" id="GO:0042834">
    <property type="term" value="F:peptidoglycan binding"/>
    <property type="evidence" value="ECO:0007669"/>
    <property type="project" value="InterPro"/>
</dbReference>
<comment type="caution">
    <text evidence="2">The sequence shown here is derived from an EMBL/GenBank/DDBJ whole genome shotgun (WGS) entry which is preliminary data.</text>
</comment>
<keyword evidence="3" id="KW-1185">Reference proteome</keyword>
<dbReference type="EMBL" id="BMGL01000007">
    <property type="protein sequence ID" value="GGE13498.1"/>
    <property type="molecule type" value="Genomic_DNA"/>
</dbReference>